<protein>
    <submittedName>
        <fullName evidence="2">Uncharacterized protein</fullName>
    </submittedName>
</protein>
<feature type="chain" id="PRO_5002043833" evidence="1">
    <location>
        <begin position="25"/>
        <end position="68"/>
    </location>
</feature>
<accession>A0A0A9ACM3</accession>
<sequence>MGRAFPNIILVITMVIFMQHLSTNQHGMVESAVVSTDLSSCLPGSNYQTGIGPFCFLLSLGTIKFCAT</sequence>
<name>A0A0A9ACM3_ARUDO</name>
<reference evidence="2" key="1">
    <citation type="submission" date="2014-09" db="EMBL/GenBank/DDBJ databases">
        <authorList>
            <person name="Magalhaes I.L.F."/>
            <person name="Oliveira U."/>
            <person name="Santos F.R."/>
            <person name="Vidigal T.H.D.A."/>
            <person name="Brescovit A.D."/>
            <person name="Santos A.J."/>
        </authorList>
    </citation>
    <scope>NUCLEOTIDE SEQUENCE</scope>
    <source>
        <tissue evidence="2">Shoot tissue taken approximately 20 cm above the soil surface</tissue>
    </source>
</reference>
<organism evidence="2">
    <name type="scientific">Arundo donax</name>
    <name type="common">Giant reed</name>
    <name type="synonym">Donax arundinaceus</name>
    <dbReference type="NCBI Taxonomy" id="35708"/>
    <lineage>
        <taxon>Eukaryota</taxon>
        <taxon>Viridiplantae</taxon>
        <taxon>Streptophyta</taxon>
        <taxon>Embryophyta</taxon>
        <taxon>Tracheophyta</taxon>
        <taxon>Spermatophyta</taxon>
        <taxon>Magnoliopsida</taxon>
        <taxon>Liliopsida</taxon>
        <taxon>Poales</taxon>
        <taxon>Poaceae</taxon>
        <taxon>PACMAD clade</taxon>
        <taxon>Arundinoideae</taxon>
        <taxon>Arundineae</taxon>
        <taxon>Arundo</taxon>
    </lineage>
</organism>
<reference evidence="2" key="2">
    <citation type="journal article" date="2015" name="Data Brief">
        <title>Shoot transcriptome of the giant reed, Arundo donax.</title>
        <authorList>
            <person name="Barrero R.A."/>
            <person name="Guerrero F.D."/>
            <person name="Moolhuijzen P."/>
            <person name="Goolsby J.A."/>
            <person name="Tidwell J."/>
            <person name="Bellgard S.E."/>
            <person name="Bellgard M.I."/>
        </authorList>
    </citation>
    <scope>NUCLEOTIDE SEQUENCE</scope>
    <source>
        <tissue evidence="2">Shoot tissue taken approximately 20 cm above the soil surface</tissue>
    </source>
</reference>
<evidence type="ECO:0000313" key="2">
    <source>
        <dbReference type="EMBL" id="JAD47643.1"/>
    </source>
</evidence>
<dbReference type="AlphaFoldDB" id="A0A0A9ACM3"/>
<keyword evidence="1" id="KW-0732">Signal</keyword>
<feature type="signal peptide" evidence="1">
    <location>
        <begin position="1"/>
        <end position="24"/>
    </location>
</feature>
<evidence type="ECO:0000256" key="1">
    <source>
        <dbReference type="SAM" id="SignalP"/>
    </source>
</evidence>
<dbReference type="EMBL" id="GBRH01250252">
    <property type="protein sequence ID" value="JAD47643.1"/>
    <property type="molecule type" value="Transcribed_RNA"/>
</dbReference>
<proteinExistence type="predicted"/>